<keyword evidence="3" id="KW-1185">Reference proteome</keyword>
<dbReference type="OrthoDB" id="5411773at2759"/>
<accession>A0A6A6V0S2</accession>
<dbReference type="EMBL" id="MU006591">
    <property type="protein sequence ID" value="KAF2744128.1"/>
    <property type="molecule type" value="Genomic_DNA"/>
</dbReference>
<feature type="compositionally biased region" description="Basic and acidic residues" evidence="1">
    <location>
        <begin position="501"/>
        <end position="510"/>
    </location>
</feature>
<feature type="compositionally biased region" description="Basic and acidic residues" evidence="1">
    <location>
        <begin position="579"/>
        <end position="589"/>
    </location>
</feature>
<feature type="region of interest" description="Disordered" evidence="1">
    <location>
        <begin position="550"/>
        <end position="627"/>
    </location>
</feature>
<gene>
    <name evidence="2" type="ORF">M011DRAFT_480203</name>
</gene>
<name>A0A6A6V0S2_9PLEO</name>
<evidence type="ECO:0000256" key="1">
    <source>
        <dbReference type="SAM" id="MobiDB-lite"/>
    </source>
</evidence>
<evidence type="ECO:0000313" key="2">
    <source>
        <dbReference type="EMBL" id="KAF2744128.1"/>
    </source>
</evidence>
<protein>
    <submittedName>
        <fullName evidence="2">Uncharacterized protein</fullName>
    </submittedName>
</protein>
<feature type="region of interest" description="Disordered" evidence="1">
    <location>
        <begin position="501"/>
        <end position="523"/>
    </location>
</feature>
<dbReference type="AlphaFoldDB" id="A0A6A6V0S2"/>
<evidence type="ECO:0000313" key="3">
    <source>
        <dbReference type="Proteomes" id="UP000799440"/>
    </source>
</evidence>
<reference evidence="2" key="1">
    <citation type="journal article" date="2020" name="Stud. Mycol.">
        <title>101 Dothideomycetes genomes: a test case for predicting lifestyles and emergence of pathogens.</title>
        <authorList>
            <person name="Haridas S."/>
            <person name="Albert R."/>
            <person name="Binder M."/>
            <person name="Bloem J."/>
            <person name="Labutti K."/>
            <person name="Salamov A."/>
            <person name="Andreopoulos B."/>
            <person name="Baker S."/>
            <person name="Barry K."/>
            <person name="Bills G."/>
            <person name="Bluhm B."/>
            <person name="Cannon C."/>
            <person name="Castanera R."/>
            <person name="Culley D."/>
            <person name="Daum C."/>
            <person name="Ezra D."/>
            <person name="Gonzalez J."/>
            <person name="Henrissat B."/>
            <person name="Kuo A."/>
            <person name="Liang C."/>
            <person name="Lipzen A."/>
            <person name="Lutzoni F."/>
            <person name="Magnuson J."/>
            <person name="Mondo S."/>
            <person name="Nolan M."/>
            <person name="Ohm R."/>
            <person name="Pangilinan J."/>
            <person name="Park H.-J."/>
            <person name="Ramirez L."/>
            <person name="Alfaro M."/>
            <person name="Sun H."/>
            <person name="Tritt A."/>
            <person name="Yoshinaga Y."/>
            <person name="Zwiers L.-H."/>
            <person name="Turgeon B."/>
            <person name="Goodwin S."/>
            <person name="Spatafora J."/>
            <person name="Crous P."/>
            <person name="Grigoriev I."/>
        </authorList>
    </citation>
    <scope>NUCLEOTIDE SEQUENCE</scope>
    <source>
        <strain evidence="2">CBS 119925</strain>
    </source>
</reference>
<feature type="compositionally biased region" description="Low complexity" evidence="1">
    <location>
        <begin position="304"/>
        <end position="316"/>
    </location>
</feature>
<organism evidence="2 3">
    <name type="scientific">Sporormia fimetaria CBS 119925</name>
    <dbReference type="NCBI Taxonomy" id="1340428"/>
    <lineage>
        <taxon>Eukaryota</taxon>
        <taxon>Fungi</taxon>
        <taxon>Dikarya</taxon>
        <taxon>Ascomycota</taxon>
        <taxon>Pezizomycotina</taxon>
        <taxon>Dothideomycetes</taxon>
        <taxon>Pleosporomycetidae</taxon>
        <taxon>Pleosporales</taxon>
        <taxon>Sporormiaceae</taxon>
        <taxon>Sporormia</taxon>
    </lineage>
</organism>
<feature type="region of interest" description="Disordered" evidence="1">
    <location>
        <begin position="290"/>
        <end position="353"/>
    </location>
</feature>
<dbReference type="Proteomes" id="UP000799440">
    <property type="component" value="Unassembled WGS sequence"/>
</dbReference>
<sequence length="627" mass="70894">MPLDLEIRPLTYELANHVKAYLEAGQYVTGFEFLHTLLTTNTSISVPAPRYHAFLAPVPHLALAATLIAYPNITTKAKSVDQRKGADAALRYLHHVQCAVHPLHGALKRSFTFPEVTERTRRARPANEEEEWSRSVEDDEKLSGLPANAGSIWLRASDFWHAVGWAFNCSVAHRKRWERWKLWLDIMLKFIEADWKAHGKRCEVKELRGVEAEEEMMKSLLWHHICSGTPTSRQSRRRIARAILATATPESMKEFPEVWARETEDFRPKKKETKFKADADIDSDHFGDFLNAAVDGSNSPPPRRSASNTTPGSVRQSRSKSVKSSKSSKSTRSEDNDDDDDKPPAPQPLDDVESLGGMDAIHLRQRLLALLVKVVEKLGDKHITTLVDWCDEVGESYVQLSPAQFSVMLSTSLLPVRTQLSFNANLLMHRTKLNLHYCNIEPQGFDLVERILPLRANGHDSKVNAQVALVIEHIFMYFMNANLLLGVKYNQLQKAIDAGIEARTRPRERSASSSESRSSKERMAEELQAKLLLEASSERLLLLLKIHGSGGKMQERSSREPSSPEKTKAMSPTKRRKLDRVEAERERILESAFPMPPRKRVKREGLLGSDTKHSSPPSSEEEESLRT</sequence>
<proteinExistence type="predicted"/>
<feature type="compositionally biased region" description="Basic and acidic residues" evidence="1">
    <location>
        <begin position="553"/>
        <end position="568"/>
    </location>
</feature>